<dbReference type="EMBL" id="JAFNEN010000028">
    <property type="protein sequence ID" value="KAG8199368.1"/>
    <property type="molecule type" value="Genomic_DNA"/>
</dbReference>
<dbReference type="GO" id="GO:0005634">
    <property type="term" value="C:nucleus"/>
    <property type="evidence" value="ECO:0007669"/>
    <property type="project" value="TreeGrafter"/>
</dbReference>
<dbReference type="SUPFAM" id="SSF49764">
    <property type="entry name" value="HSP20-like chaperones"/>
    <property type="match status" value="1"/>
</dbReference>
<keyword evidence="7" id="KW-1185">Reference proteome</keyword>
<dbReference type="GO" id="GO:0005737">
    <property type="term" value="C:cytoplasm"/>
    <property type="evidence" value="ECO:0007669"/>
    <property type="project" value="TreeGrafter"/>
</dbReference>
<feature type="region of interest" description="Disordered" evidence="4">
    <location>
        <begin position="43"/>
        <end position="62"/>
    </location>
</feature>
<dbReference type="InterPro" id="IPR001436">
    <property type="entry name" value="Alpha-crystallin/sHSP_animal"/>
</dbReference>
<dbReference type="AlphaFoldDB" id="A0AAV6VU93"/>
<organism evidence="6 7">
    <name type="scientific">Oedothorax gibbosus</name>
    <dbReference type="NCBI Taxonomy" id="931172"/>
    <lineage>
        <taxon>Eukaryota</taxon>
        <taxon>Metazoa</taxon>
        <taxon>Ecdysozoa</taxon>
        <taxon>Arthropoda</taxon>
        <taxon>Chelicerata</taxon>
        <taxon>Arachnida</taxon>
        <taxon>Araneae</taxon>
        <taxon>Araneomorphae</taxon>
        <taxon>Entelegynae</taxon>
        <taxon>Araneoidea</taxon>
        <taxon>Linyphiidae</taxon>
        <taxon>Erigoninae</taxon>
        <taxon>Oedothorax</taxon>
    </lineage>
</organism>
<sequence>MEYEFEELIRPIPEGRDWWESLKQFPMKIIDQSFGYELQKTDMQNPDKIPDSAPWPRTKLRQDDSGYSSVKLLDDSFQVELCTSPFKDTEVDARIEKGFLVIHGEHADLAEGDGTTRRSFTRRYMLPHDCDEFVIDSKNITKSNCSVIVKLKRKTKTTQNKMDIDE</sequence>
<dbReference type="PROSITE" id="PS01031">
    <property type="entry name" value="SHSP"/>
    <property type="match status" value="1"/>
</dbReference>
<dbReference type="PANTHER" id="PTHR45640:SF13">
    <property type="entry name" value="HEAT SHOCK PROTEIN 22-RELATED"/>
    <property type="match status" value="1"/>
</dbReference>
<protein>
    <recommendedName>
        <fullName evidence="5">SHSP domain-containing protein</fullName>
    </recommendedName>
</protein>
<evidence type="ECO:0000256" key="2">
    <source>
        <dbReference type="PROSITE-ProRule" id="PRU00285"/>
    </source>
</evidence>
<dbReference type="Pfam" id="PF00011">
    <property type="entry name" value="HSP20"/>
    <property type="match status" value="1"/>
</dbReference>
<comment type="caution">
    <text evidence="6">The sequence shown here is derived from an EMBL/GenBank/DDBJ whole genome shotgun (WGS) entry which is preliminary data.</text>
</comment>
<keyword evidence="1" id="KW-0346">Stress response</keyword>
<dbReference type="CDD" id="cd06526">
    <property type="entry name" value="metazoan_ACD"/>
    <property type="match status" value="1"/>
</dbReference>
<name>A0AAV6VU93_9ARAC</name>
<feature type="domain" description="SHSP" evidence="5">
    <location>
        <begin position="58"/>
        <end position="166"/>
    </location>
</feature>
<dbReference type="PANTHER" id="PTHR45640">
    <property type="entry name" value="HEAT SHOCK PROTEIN HSP-12.2-RELATED"/>
    <property type="match status" value="1"/>
</dbReference>
<dbReference type="Proteomes" id="UP000827092">
    <property type="component" value="Unassembled WGS sequence"/>
</dbReference>
<evidence type="ECO:0000256" key="1">
    <source>
        <dbReference type="ARBA" id="ARBA00023016"/>
    </source>
</evidence>
<proteinExistence type="inferred from homology"/>
<dbReference type="GO" id="GO:0042026">
    <property type="term" value="P:protein refolding"/>
    <property type="evidence" value="ECO:0007669"/>
    <property type="project" value="TreeGrafter"/>
</dbReference>
<dbReference type="InterPro" id="IPR002068">
    <property type="entry name" value="A-crystallin/Hsp20_dom"/>
</dbReference>
<reference evidence="6 7" key="1">
    <citation type="journal article" date="2022" name="Nat. Ecol. Evol.">
        <title>A masculinizing supergene underlies an exaggerated male reproductive morph in a spider.</title>
        <authorList>
            <person name="Hendrickx F."/>
            <person name="De Corte Z."/>
            <person name="Sonet G."/>
            <person name="Van Belleghem S.M."/>
            <person name="Kostlbacher S."/>
            <person name="Vangestel C."/>
        </authorList>
    </citation>
    <scope>NUCLEOTIDE SEQUENCE [LARGE SCALE GENOMIC DNA]</scope>
    <source>
        <strain evidence="6">W744_W776</strain>
    </source>
</reference>
<evidence type="ECO:0000313" key="7">
    <source>
        <dbReference type="Proteomes" id="UP000827092"/>
    </source>
</evidence>
<evidence type="ECO:0000259" key="5">
    <source>
        <dbReference type="PROSITE" id="PS01031"/>
    </source>
</evidence>
<dbReference type="PRINTS" id="PR00299">
    <property type="entry name" value="ACRYSTALLIN"/>
</dbReference>
<dbReference type="GO" id="GO:0051082">
    <property type="term" value="F:unfolded protein binding"/>
    <property type="evidence" value="ECO:0007669"/>
    <property type="project" value="TreeGrafter"/>
</dbReference>
<evidence type="ECO:0000313" key="6">
    <source>
        <dbReference type="EMBL" id="KAG8199368.1"/>
    </source>
</evidence>
<evidence type="ECO:0000256" key="4">
    <source>
        <dbReference type="SAM" id="MobiDB-lite"/>
    </source>
</evidence>
<dbReference type="InterPro" id="IPR008978">
    <property type="entry name" value="HSP20-like_chaperone"/>
</dbReference>
<gene>
    <name evidence="6" type="ORF">JTE90_011828</name>
</gene>
<dbReference type="GO" id="GO:0009408">
    <property type="term" value="P:response to heat"/>
    <property type="evidence" value="ECO:0007669"/>
    <property type="project" value="TreeGrafter"/>
</dbReference>
<dbReference type="Gene3D" id="2.60.40.790">
    <property type="match status" value="1"/>
</dbReference>
<comment type="similarity">
    <text evidence="2 3">Belongs to the small heat shock protein (HSP20) family.</text>
</comment>
<accession>A0AAV6VU93</accession>
<evidence type="ECO:0000256" key="3">
    <source>
        <dbReference type="RuleBase" id="RU003616"/>
    </source>
</evidence>